<evidence type="ECO:0000313" key="2">
    <source>
        <dbReference type="Proteomes" id="UP000324800"/>
    </source>
</evidence>
<dbReference type="EMBL" id="SNRW01049522">
    <property type="protein sequence ID" value="KAA6310888.1"/>
    <property type="molecule type" value="Genomic_DNA"/>
</dbReference>
<dbReference type="AlphaFoldDB" id="A0A5J4PPV9"/>
<organism evidence="1 2">
    <name type="scientific">Streblomastix strix</name>
    <dbReference type="NCBI Taxonomy" id="222440"/>
    <lineage>
        <taxon>Eukaryota</taxon>
        <taxon>Metamonada</taxon>
        <taxon>Preaxostyla</taxon>
        <taxon>Oxymonadida</taxon>
        <taxon>Streblomastigidae</taxon>
        <taxon>Streblomastix</taxon>
    </lineage>
</organism>
<sequence length="109" mass="12757">MNKLIESEDQEVIGDVGQIIYWIIKADNKELKEGQLHPYNEIQTNDGIVAKLIQIIQDKDKEKIHYQIALILSNIFKALPLPEDVNKEVLQYLKYHDDYNEIEYLAECP</sequence>
<dbReference type="Proteomes" id="UP000324800">
    <property type="component" value="Unassembled WGS sequence"/>
</dbReference>
<reference evidence="1 2" key="1">
    <citation type="submission" date="2019-03" db="EMBL/GenBank/DDBJ databases">
        <title>Single cell metagenomics reveals metabolic interactions within the superorganism composed of flagellate Streblomastix strix and complex community of Bacteroidetes bacteria on its surface.</title>
        <authorList>
            <person name="Treitli S.C."/>
            <person name="Kolisko M."/>
            <person name="Husnik F."/>
            <person name="Keeling P."/>
            <person name="Hampl V."/>
        </authorList>
    </citation>
    <scope>NUCLEOTIDE SEQUENCE [LARGE SCALE GENOMIC DNA]</scope>
    <source>
        <strain evidence="1">ST1C</strain>
    </source>
</reference>
<comment type="caution">
    <text evidence="1">The sequence shown here is derived from an EMBL/GenBank/DDBJ whole genome shotgun (WGS) entry which is preliminary data.</text>
</comment>
<protein>
    <submittedName>
        <fullName evidence="1">Uncharacterized protein</fullName>
    </submittedName>
</protein>
<name>A0A5J4PPV9_9EUKA</name>
<feature type="non-terminal residue" evidence="1">
    <location>
        <position position="109"/>
    </location>
</feature>
<proteinExistence type="predicted"/>
<accession>A0A5J4PPV9</accession>
<evidence type="ECO:0000313" key="1">
    <source>
        <dbReference type="EMBL" id="KAA6310888.1"/>
    </source>
</evidence>
<gene>
    <name evidence="1" type="ORF">EZS28_056226</name>
</gene>